<dbReference type="PANTHER" id="PTHR43184">
    <property type="entry name" value="MAJOR FACILITATOR SUPERFAMILY TRANSPORTER 16, ISOFORM B"/>
    <property type="match status" value="1"/>
</dbReference>
<feature type="transmembrane region" description="Helical" evidence="6">
    <location>
        <begin position="281"/>
        <end position="302"/>
    </location>
</feature>
<dbReference type="Pfam" id="PF07690">
    <property type="entry name" value="MFS_1"/>
    <property type="match status" value="1"/>
</dbReference>
<protein>
    <recommendedName>
        <fullName evidence="7">Major facilitator superfamily (MFS) profile domain-containing protein</fullName>
    </recommendedName>
</protein>
<dbReference type="InterPro" id="IPR020846">
    <property type="entry name" value="MFS_dom"/>
</dbReference>
<dbReference type="InterPro" id="IPR036259">
    <property type="entry name" value="MFS_trans_sf"/>
</dbReference>
<feature type="transmembrane region" description="Helical" evidence="6">
    <location>
        <begin position="494"/>
        <end position="516"/>
    </location>
</feature>
<dbReference type="Proteomes" id="UP001642540">
    <property type="component" value="Unassembled WGS sequence"/>
</dbReference>
<proteinExistence type="predicted"/>
<sequence length="624" mass="68032">MMQRARAYGLREESSNGSSSGSSSPNGSMLDSTGVNDNMSNNCEVRSRSPSVIVRTGGSVFRHRRDLPWGIRLIQKCSDWWGGGCTLTNERREFWYRVSILVITYLSYTAYHLSRKPISIVKNVLNRNCSMLPTPPTVTNDTTWCDWAPFDREDADVLLGTLDSAFLFAYAAGMFVSGFVAERVNLRYFLSLGMLLSGLFTYLFGVARFRNIHNLSYFILVQALGGIFQTTGWPGVVTVVGNWFGKGKRGLIFGIWNSHTSLGNILGSVIATAYVGDNWGLSFIVPGAIIGVMGFIVFLFLVPKPQHVHCTIPDHGESNDASTNDLKNSGSSTSTGQRSSRANLKRSKYGQGNSYDDDSSDDTSRLLGSDDIYDPREDTPIITHYDPEVKIKAVGFTEALKIPGVVEFSLCLFFAKLVSYTFLYWLPRYINNSTKFDATESGYLSTLFDVGGIIGGIIAGVISDYSGMSATTCAGMLCFAIPMMLVYQNYGAESLLASIILLIIVGILVNGPYALITTAVSTELGTHPCLMGNARALATVTAIIDGTGSIGAAVGPLLAGSVAAISKEAGWKYVFLMLMIADVIALILLVRLVSNEFKRFFETRHAARLKVTVHVHPESNNPQV</sequence>
<reference evidence="8 9" key="1">
    <citation type="submission" date="2024-08" db="EMBL/GenBank/DDBJ databases">
        <authorList>
            <person name="Cucini C."/>
            <person name="Frati F."/>
        </authorList>
    </citation>
    <scope>NUCLEOTIDE SEQUENCE [LARGE SCALE GENOMIC DNA]</scope>
</reference>
<dbReference type="PROSITE" id="PS50850">
    <property type="entry name" value="MFS"/>
    <property type="match status" value="1"/>
</dbReference>
<feature type="transmembrane region" description="Helical" evidence="6">
    <location>
        <begin position="536"/>
        <end position="559"/>
    </location>
</feature>
<feature type="region of interest" description="Disordered" evidence="5">
    <location>
        <begin position="1"/>
        <end position="46"/>
    </location>
</feature>
<dbReference type="EMBL" id="CAXLJM020000046">
    <property type="protein sequence ID" value="CAL8111125.1"/>
    <property type="molecule type" value="Genomic_DNA"/>
</dbReference>
<name>A0ABP1QSI3_9HEXA</name>
<keyword evidence="4 6" id="KW-0472">Membrane</keyword>
<dbReference type="Gene3D" id="1.20.1250.20">
    <property type="entry name" value="MFS general substrate transporter like domains"/>
    <property type="match status" value="2"/>
</dbReference>
<feature type="transmembrane region" description="Helical" evidence="6">
    <location>
        <begin position="405"/>
        <end position="423"/>
    </location>
</feature>
<evidence type="ECO:0000256" key="1">
    <source>
        <dbReference type="ARBA" id="ARBA00004141"/>
    </source>
</evidence>
<feature type="transmembrane region" description="Helical" evidence="6">
    <location>
        <begin position="469"/>
        <end position="488"/>
    </location>
</feature>
<evidence type="ECO:0000313" key="8">
    <source>
        <dbReference type="EMBL" id="CAL8111125.1"/>
    </source>
</evidence>
<keyword evidence="3 6" id="KW-1133">Transmembrane helix</keyword>
<feature type="transmembrane region" description="Helical" evidence="6">
    <location>
        <begin position="188"/>
        <end position="209"/>
    </location>
</feature>
<accession>A0ABP1QSI3</accession>
<keyword evidence="2 6" id="KW-0812">Transmembrane</keyword>
<feature type="transmembrane region" description="Helical" evidence="6">
    <location>
        <begin position="571"/>
        <end position="594"/>
    </location>
</feature>
<evidence type="ECO:0000313" key="9">
    <source>
        <dbReference type="Proteomes" id="UP001642540"/>
    </source>
</evidence>
<comment type="caution">
    <text evidence="8">The sequence shown here is derived from an EMBL/GenBank/DDBJ whole genome shotgun (WGS) entry which is preliminary data.</text>
</comment>
<feature type="compositionally biased region" description="Polar residues" evidence="5">
    <location>
        <begin position="29"/>
        <end position="46"/>
    </location>
</feature>
<evidence type="ECO:0000259" key="7">
    <source>
        <dbReference type="PROSITE" id="PS50850"/>
    </source>
</evidence>
<feature type="domain" description="Major facilitator superfamily (MFS) profile" evidence="7">
    <location>
        <begin position="100"/>
        <end position="597"/>
    </location>
</feature>
<dbReference type="SUPFAM" id="SSF103473">
    <property type="entry name" value="MFS general substrate transporter"/>
    <property type="match status" value="1"/>
</dbReference>
<feature type="compositionally biased region" description="Polar residues" evidence="5">
    <location>
        <begin position="319"/>
        <end position="328"/>
    </location>
</feature>
<feature type="transmembrane region" description="Helical" evidence="6">
    <location>
        <begin position="157"/>
        <end position="181"/>
    </location>
</feature>
<feature type="transmembrane region" description="Helical" evidence="6">
    <location>
        <begin position="215"/>
        <end position="244"/>
    </location>
</feature>
<dbReference type="PANTHER" id="PTHR43184:SF12">
    <property type="entry name" value="SUGAR PHOSPHATE EXCHANGER 3"/>
    <property type="match status" value="1"/>
</dbReference>
<evidence type="ECO:0000256" key="6">
    <source>
        <dbReference type="SAM" id="Phobius"/>
    </source>
</evidence>
<evidence type="ECO:0000256" key="4">
    <source>
        <dbReference type="ARBA" id="ARBA00023136"/>
    </source>
</evidence>
<feature type="transmembrane region" description="Helical" evidence="6">
    <location>
        <begin position="443"/>
        <end position="462"/>
    </location>
</feature>
<feature type="region of interest" description="Disordered" evidence="5">
    <location>
        <begin position="312"/>
        <end position="372"/>
    </location>
</feature>
<keyword evidence="9" id="KW-1185">Reference proteome</keyword>
<organism evidence="8 9">
    <name type="scientific">Orchesella dallaii</name>
    <dbReference type="NCBI Taxonomy" id="48710"/>
    <lineage>
        <taxon>Eukaryota</taxon>
        <taxon>Metazoa</taxon>
        <taxon>Ecdysozoa</taxon>
        <taxon>Arthropoda</taxon>
        <taxon>Hexapoda</taxon>
        <taxon>Collembola</taxon>
        <taxon>Entomobryomorpha</taxon>
        <taxon>Entomobryoidea</taxon>
        <taxon>Orchesellidae</taxon>
        <taxon>Orchesellinae</taxon>
        <taxon>Orchesella</taxon>
    </lineage>
</organism>
<feature type="transmembrane region" description="Helical" evidence="6">
    <location>
        <begin position="251"/>
        <end position="275"/>
    </location>
</feature>
<dbReference type="InterPro" id="IPR011701">
    <property type="entry name" value="MFS"/>
</dbReference>
<comment type="subcellular location">
    <subcellularLocation>
        <location evidence="1">Membrane</location>
        <topology evidence="1">Multi-pass membrane protein</topology>
    </subcellularLocation>
</comment>
<evidence type="ECO:0000256" key="2">
    <source>
        <dbReference type="ARBA" id="ARBA00022692"/>
    </source>
</evidence>
<feature type="compositionally biased region" description="Low complexity" evidence="5">
    <location>
        <begin position="329"/>
        <end position="341"/>
    </location>
</feature>
<feature type="compositionally biased region" description="Low complexity" evidence="5">
    <location>
        <begin position="15"/>
        <end position="28"/>
    </location>
</feature>
<evidence type="ECO:0000256" key="3">
    <source>
        <dbReference type="ARBA" id="ARBA00022989"/>
    </source>
</evidence>
<feature type="transmembrane region" description="Helical" evidence="6">
    <location>
        <begin position="94"/>
        <end position="113"/>
    </location>
</feature>
<gene>
    <name evidence="8" type="ORF">ODALV1_LOCUS14750</name>
</gene>
<evidence type="ECO:0000256" key="5">
    <source>
        <dbReference type="SAM" id="MobiDB-lite"/>
    </source>
</evidence>